<name>A0A2S0KK54_9ACTN</name>
<proteinExistence type="predicted"/>
<dbReference type="EMBL" id="CP027433">
    <property type="protein sequence ID" value="AVM02060.1"/>
    <property type="molecule type" value="Genomic_DNA"/>
</dbReference>
<evidence type="ECO:0000256" key="1">
    <source>
        <dbReference type="ARBA" id="ARBA00004651"/>
    </source>
</evidence>
<keyword evidence="6 7" id="KW-0472">Membrane</keyword>
<dbReference type="OrthoDB" id="5242186at2"/>
<organism evidence="9 10">
    <name type="scientific">Gordonia iterans</name>
    <dbReference type="NCBI Taxonomy" id="1004901"/>
    <lineage>
        <taxon>Bacteria</taxon>
        <taxon>Bacillati</taxon>
        <taxon>Actinomycetota</taxon>
        <taxon>Actinomycetes</taxon>
        <taxon>Mycobacteriales</taxon>
        <taxon>Gordoniaceae</taxon>
        <taxon>Gordonia</taxon>
    </lineage>
</organism>
<comment type="subcellular location">
    <subcellularLocation>
        <location evidence="1">Cell membrane</location>
        <topology evidence="1">Multi-pass membrane protein</topology>
    </subcellularLocation>
</comment>
<gene>
    <name evidence="9" type="ORF">C6V83_06275</name>
</gene>
<evidence type="ECO:0000256" key="6">
    <source>
        <dbReference type="ARBA" id="ARBA00023136"/>
    </source>
</evidence>
<evidence type="ECO:0000259" key="8">
    <source>
        <dbReference type="Pfam" id="PF02687"/>
    </source>
</evidence>
<dbReference type="PANTHER" id="PTHR43738">
    <property type="entry name" value="ABC TRANSPORTER, MEMBRANE PROTEIN"/>
    <property type="match status" value="1"/>
</dbReference>
<keyword evidence="10" id="KW-1185">Reference proteome</keyword>
<protein>
    <submittedName>
        <fullName evidence="9">ABC transporter permease</fullName>
    </submittedName>
</protein>
<feature type="transmembrane region" description="Helical" evidence="7">
    <location>
        <begin position="282"/>
        <end position="312"/>
    </location>
</feature>
<dbReference type="GO" id="GO:0005886">
    <property type="term" value="C:plasma membrane"/>
    <property type="evidence" value="ECO:0007669"/>
    <property type="project" value="UniProtKB-SubCell"/>
</dbReference>
<dbReference type="AlphaFoldDB" id="A0A2S0KK54"/>
<reference evidence="9 10" key="1">
    <citation type="submission" date="2018-03" db="EMBL/GenBank/DDBJ databases">
        <title>Characteristics and genome of n-alkane degrading marine bacteria Gordonia iterans isolated from crude oil contaminated in Tae-an, South Korea.</title>
        <authorList>
            <person name="Lee S.-S."/>
            <person name="Kim H."/>
        </authorList>
    </citation>
    <scope>NUCLEOTIDE SEQUENCE [LARGE SCALE GENOMIC DNA]</scope>
    <source>
        <strain evidence="9 10">Co17</strain>
    </source>
</reference>
<dbReference type="Pfam" id="PF02687">
    <property type="entry name" value="FtsX"/>
    <property type="match status" value="1"/>
</dbReference>
<sequence>MDPETVLPRDSPSEASGHAGEVFIGWREIRRAAGKFGLMTGVIALMSFMVVVLSALTGGLQQESTSAIQALPGTGLAVQTDAGGAAANLVDSRLDADAVAAIRAVDPGARPLGIVMSGVARGGTSSAVAVFGRDGADPAAASGVRIGPETASALGLGVGDEVTVGGVATRVAEVSPTLEFAHSPVAEVPLELWRQVAHRDEVTAMVLTRDVEGVAGVTTAVGSDRLDLIPGYSSEHNSLLLIQGLLLLISAVVVSAFFAVWTGRRLPELAVVRAMGAGRGYLLRDGLGQAAVVLGAGLTAGTVTGVIIAWAVSGTVPIQLSVVGVLLPAAAMALLGMLGGALALRPLTTVDPLTALNR</sequence>
<dbReference type="InterPro" id="IPR051125">
    <property type="entry name" value="ABC-4/HrtB_transporter"/>
</dbReference>
<dbReference type="InterPro" id="IPR003838">
    <property type="entry name" value="ABC3_permease_C"/>
</dbReference>
<evidence type="ECO:0000313" key="9">
    <source>
        <dbReference type="EMBL" id="AVM02060.1"/>
    </source>
</evidence>
<feature type="transmembrane region" description="Helical" evidence="7">
    <location>
        <begin position="318"/>
        <end position="344"/>
    </location>
</feature>
<keyword evidence="5 7" id="KW-1133">Transmembrane helix</keyword>
<feature type="transmembrane region" description="Helical" evidence="7">
    <location>
        <begin position="240"/>
        <end position="261"/>
    </location>
</feature>
<keyword evidence="4 7" id="KW-0812">Transmembrane</keyword>
<dbReference type="Proteomes" id="UP000239814">
    <property type="component" value="Chromosome"/>
</dbReference>
<evidence type="ECO:0000256" key="4">
    <source>
        <dbReference type="ARBA" id="ARBA00022692"/>
    </source>
</evidence>
<dbReference type="PANTHER" id="PTHR43738:SF1">
    <property type="entry name" value="HEMIN TRANSPORT SYSTEM PERMEASE PROTEIN HRTB-RELATED"/>
    <property type="match status" value="1"/>
</dbReference>
<dbReference type="KEGG" id="git:C6V83_06275"/>
<evidence type="ECO:0000256" key="7">
    <source>
        <dbReference type="SAM" id="Phobius"/>
    </source>
</evidence>
<feature type="domain" description="ABC3 transporter permease C-terminal" evidence="8">
    <location>
        <begin position="244"/>
        <end position="350"/>
    </location>
</feature>
<evidence type="ECO:0000256" key="3">
    <source>
        <dbReference type="ARBA" id="ARBA00022475"/>
    </source>
</evidence>
<keyword evidence="3" id="KW-1003">Cell membrane</keyword>
<evidence type="ECO:0000313" key="10">
    <source>
        <dbReference type="Proteomes" id="UP000239814"/>
    </source>
</evidence>
<keyword evidence="2" id="KW-0813">Transport</keyword>
<evidence type="ECO:0000256" key="5">
    <source>
        <dbReference type="ARBA" id="ARBA00022989"/>
    </source>
</evidence>
<evidence type="ECO:0000256" key="2">
    <source>
        <dbReference type="ARBA" id="ARBA00022448"/>
    </source>
</evidence>
<accession>A0A2S0KK54</accession>
<feature type="transmembrane region" description="Helical" evidence="7">
    <location>
        <begin position="36"/>
        <end position="56"/>
    </location>
</feature>